<feature type="coiled-coil region" evidence="1">
    <location>
        <begin position="669"/>
        <end position="703"/>
    </location>
</feature>
<evidence type="ECO:0000256" key="1">
    <source>
        <dbReference type="SAM" id="Coils"/>
    </source>
</evidence>
<sequence length="771" mass="88567">MKKKYEFIAKNIYLLQGNISTGLIPTAAFAVVPRTPAPQTPPGTNMTLAGSTRVLNSSMLGKMTVINPRTGEEEDPFSDPESSLYDYQVMEEAGQRISYSDREPAPLPSTGREHAIDEVPDDQFYHILEKQTQPSQDIEDLYAKPMKKGKRQSTGEESTLQQTGQRVREAYREVQQMDSDTEIEEEMVTKVTIERPLHSSVASDRIPSPSPRGMRTSSPGRGGTSVHQSGLHSGSNTARSISEIHTARSMDRATRNLEGENSLLKSLNESLTEEVKSYKKVTTTLEKGDRETAANLLLKKQLQDMREENETLKNTAHRLNTVLSDYQAKFRTLTPEEKNSGLQGLPNRGPVPSWLINTKYLSPLFLAYDDRLDEKEKLIRRYQLEMEQLKLQAEDIVTENQQLQEKVEKLQTEGPVDLHEWENLKENARLVLEENQNLIEQINVKDQKSHDMHQAHLHEVSKISKQLVYIKSEKTDLEQDLDDTKRKLKDAKNKYEALSMEVGDKKSIEEYINNIAEIKKEKATIEESHREEVENLKIKMQAIQMERKNQSLHVNIKRNVPYEYEPVTRPCSRAYNCRKLQTKILYLQRAIEQSENKEMSVQEHMASIIKFAEKTAYERDTYAKVAKEQESETKKAINRVMANSVSQGKMQEKLKLYKMRAAAKLNTVAGRLKEQDEAFNSQKQEYEREIKHLRSLLSEKEHVLYGIAKDKKDVEEELEIVWNAATSENDRMKNVLQKTMKKLRKHEHLSQAMDAIEAKEKVFVSSDEDGE</sequence>
<accession>A0AA88XK69</accession>
<evidence type="ECO:0000313" key="3">
    <source>
        <dbReference type="EMBL" id="KAK3085840.1"/>
    </source>
</evidence>
<dbReference type="GO" id="GO:0060271">
    <property type="term" value="P:cilium assembly"/>
    <property type="evidence" value="ECO:0007669"/>
    <property type="project" value="InterPro"/>
</dbReference>
<feature type="coiled-coil region" evidence="1">
    <location>
        <begin position="250"/>
        <end position="329"/>
    </location>
</feature>
<keyword evidence="4" id="KW-1185">Reference proteome</keyword>
<dbReference type="GO" id="GO:0007268">
    <property type="term" value="P:chemical synaptic transmission"/>
    <property type="evidence" value="ECO:0007669"/>
    <property type="project" value="InterPro"/>
</dbReference>
<feature type="compositionally biased region" description="Polar residues" evidence="2">
    <location>
        <begin position="155"/>
        <end position="165"/>
    </location>
</feature>
<comment type="caution">
    <text evidence="3">The sequence shown here is derived from an EMBL/GenBank/DDBJ whole genome shotgun (WGS) entry which is preliminary data.</text>
</comment>
<dbReference type="AlphaFoldDB" id="A0AA88XK69"/>
<feature type="region of interest" description="Disordered" evidence="2">
    <location>
        <begin position="94"/>
        <end position="114"/>
    </location>
</feature>
<feature type="coiled-coil region" evidence="1">
    <location>
        <begin position="474"/>
        <end position="546"/>
    </location>
</feature>
<evidence type="ECO:0008006" key="5">
    <source>
        <dbReference type="Google" id="ProtNLM"/>
    </source>
</evidence>
<dbReference type="GO" id="GO:0007005">
    <property type="term" value="P:mitochondrion organization"/>
    <property type="evidence" value="ECO:0007669"/>
    <property type="project" value="InterPro"/>
</dbReference>
<organism evidence="3 4">
    <name type="scientific">Pinctada imbricata</name>
    <name type="common">Atlantic pearl-oyster</name>
    <name type="synonym">Pinctada martensii</name>
    <dbReference type="NCBI Taxonomy" id="66713"/>
    <lineage>
        <taxon>Eukaryota</taxon>
        <taxon>Metazoa</taxon>
        <taxon>Spiralia</taxon>
        <taxon>Lophotrochozoa</taxon>
        <taxon>Mollusca</taxon>
        <taxon>Bivalvia</taxon>
        <taxon>Autobranchia</taxon>
        <taxon>Pteriomorphia</taxon>
        <taxon>Pterioida</taxon>
        <taxon>Pterioidea</taxon>
        <taxon>Pteriidae</taxon>
        <taxon>Pinctada</taxon>
    </lineage>
</organism>
<keyword evidence="1" id="KW-0175">Coiled coil</keyword>
<dbReference type="EMBL" id="VSWD01000012">
    <property type="protein sequence ID" value="KAK3085840.1"/>
    <property type="molecule type" value="Genomic_DNA"/>
</dbReference>
<dbReference type="InterPro" id="IPR033545">
    <property type="entry name" value="CEP89"/>
</dbReference>
<feature type="region of interest" description="Disordered" evidence="2">
    <location>
        <begin position="195"/>
        <end position="238"/>
    </location>
</feature>
<feature type="compositionally biased region" description="Polar residues" evidence="2">
    <location>
        <begin position="215"/>
        <end position="238"/>
    </location>
</feature>
<dbReference type="PANTHER" id="PTHR36170:SF1">
    <property type="entry name" value="CENTROSOMAL PROTEIN OF 89 KDA"/>
    <property type="match status" value="1"/>
</dbReference>
<gene>
    <name evidence="3" type="ORF">FSP39_009479</name>
</gene>
<dbReference type="GO" id="GO:0005814">
    <property type="term" value="C:centriole"/>
    <property type="evidence" value="ECO:0007669"/>
    <property type="project" value="InterPro"/>
</dbReference>
<dbReference type="PANTHER" id="PTHR36170">
    <property type="entry name" value="CENTROSOMAL PROTEIN OF 89 KDA"/>
    <property type="match status" value="1"/>
</dbReference>
<protein>
    <recommendedName>
        <fullName evidence="5">Centrosomal protein of 89 kDa</fullName>
    </recommendedName>
</protein>
<dbReference type="GO" id="GO:0097539">
    <property type="term" value="C:ciliary transition fiber"/>
    <property type="evidence" value="ECO:0007669"/>
    <property type="project" value="TreeGrafter"/>
</dbReference>
<name>A0AA88XK69_PINIB</name>
<reference evidence="3" key="1">
    <citation type="submission" date="2019-08" db="EMBL/GenBank/DDBJ databases">
        <title>The improved chromosome-level genome for the pearl oyster Pinctada fucata martensii using PacBio sequencing and Hi-C.</title>
        <authorList>
            <person name="Zheng Z."/>
        </authorList>
    </citation>
    <scope>NUCLEOTIDE SEQUENCE</scope>
    <source>
        <strain evidence="3">ZZ-2019</strain>
        <tissue evidence="3">Adductor muscle</tissue>
    </source>
</reference>
<evidence type="ECO:0000313" key="4">
    <source>
        <dbReference type="Proteomes" id="UP001186944"/>
    </source>
</evidence>
<evidence type="ECO:0000256" key="2">
    <source>
        <dbReference type="SAM" id="MobiDB-lite"/>
    </source>
</evidence>
<proteinExistence type="predicted"/>
<dbReference type="Proteomes" id="UP001186944">
    <property type="component" value="Unassembled WGS sequence"/>
</dbReference>
<feature type="region of interest" description="Disordered" evidence="2">
    <location>
        <begin position="146"/>
        <end position="167"/>
    </location>
</feature>
<feature type="coiled-coil region" evidence="1">
    <location>
        <begin position="372"/>
        <end position="441"/>
    </location>
</feature>
<dbReference type="GO" id="GO:0045202">
    <property type="term" value="C:synapse"/>
    <property type="evidence" value="ECO:0007669"/>
    <property type="project" value="GOC"/>
</dbReference>